<dbReference type="GeneID" id="20233093"/>
<dbReference type="EMBL" id="KB203275">
    <property type="protein sequence ID" value="ESO85351.1"/>
    <property type="molecule type" value="Genomic_DNA"/>
</dbReference>
<dbReference type="GO" id="GO:0006357">
    <property type="term" value="P:regulation of transcription by RNA polymerase II"/>
    <property type="evidence" value="ECO:0007669"/>
    <property type="project" value="TreeGrafter"/>
</dbReference>
<evidence type="ECO:0000256" key="3">
    <source>
        <dbReference type="ARBA" id="ARBA00023242"/>
    </source>
</evidence>
<protein>
    <recommendedName>
        <fullName evidence="6">Tudor domain-containing protein</fullName>
    </recommendedName>
</protein>
<sequence>KMPHRWGINWKKGEKLEAMDYMNKWYLAKIKDIDYKEQSVLIHFEGWNSRFDEWFTGDSERMRPLTRSSGRPQKKKVDGVIPVYSVYFQEYNVGEKVLAKWSDSKMYAARIEAANTDGMPSLTFIKKKLANSLLHQKDKKAITKCY</sequence>
<dbReference type="Gene3D" id="2.30.30.140">
    <property type="match status" value="2"/>
</dbReference>
<dbReference type="HOGENOM" id="CLU_1782102_0_0_1"/>
<proteinExistence type="predicted"/>
<dbReference type="KEGG" id="lgi:LOTGIDRAFT_130625"/>
<dbReference type="PANTHER" id="PTHR15856">
    <property type="entry name" value="PHD FINGER PROTEIN 20-RELATED"/>
    <property type="match status" value="1"/>
</dbReference>
<dbReference type="OrthoDB" id="161570at2759"/>
<reference evidence="4 5" key="1">
    <citation type="journal article" date="2013" name="Nature">
        <title>Insights into bilaterian evolution from three spiralian genomes.</title>
        <authorList>
            <person name="Simakov O."/>
            <person name="Marletaz F."/>
            <person name="Cho S.J."/>
            <person name="Edsinger-Gonzales E."/>
            <person name="Havlak P."/>
            <person name="Hellsten U."/>
            <person name="Kuo D.H."/>
            <person name="Larsson T."/>
            <person name="Lv J."/>
            <person name="Arendt D."/>
            <person name="Savage R."/>
            <person name="Osoegawa K."/>
            <person name="de Jong P."/>
            <person name="Grimwood J."/>
            <person name="Chapman J.A."/>
            <person name="Shapiro H."/>
            <person name="Aerts A."/>
            <person name="Otillar R.P."/>
            <person name="Terry A.Y."/>
            <person name="Boore J.L."/>
            <person name="Grigoriev I.V."/>
            <person name="Lindberg D.R."/>
            <person name="Seaver E.C."/>
            <person name="Weisblat D.A."/>
            <person name="Putnam N.H."/>
            <person name="Rokhsar D.S."/>
        </authorList>
    </citation>
    <scope>NUCLEOTIDE SEQUENCE [LARGE SCALE GENOMIC DNA]</scope>
</reference>
<dbReference type="InterPro" id="IPR043449">
    <property type="entry name" value="PHF20-like"/>
</dbReference>
<keyword evidence="2" id="KW-0677">Repeat</keyword>
<evidence type="ECO:0000256" key="1">
    <source>
        <dbReference type="ARBA" id="ARBA00004123"/>
    </source>
</evidence>
<dbReference type="Pfam" id="PF02820">
    <property type="entry name" value="MBT"/>
    <property type="match status" value="1"/>
</dbReference>
<dbReference type="AlphaFoldDB" id="V3ZWQ1"/>
<name>V3ZWQ1_LOTGI</name>
<evidence type="ECO:0008006" key="6">
    <source>
        <dbReference type="Google" id="ProtNLM"/>
    </source>
</evidence>
<evidence type="ECO:0000256" key="2">
    <source>
        <dbReference type="ARBA" id="ARBA00022737"/>
    </source>
</evidence>
<feature type="non-terminal residue" evidence="4">
    <location>
        <position position="1"/>
    </location>
</feature>
<dbReference type="CDD" id="cd20104">
    <property type="entry name" value="MBT_PHF20L1-like"/>
    <property type="match status" value="1"/>
</dbReference>
<keyword evidence="5" id="KW-1185">Reference proteome</keyword>
<organism evidence="4 5">
    <name type="scientific">Lottia gigantea</name>
    <name type="common">Giant owl limpet</name>
    <dbReference type="NCBI Taxonomy" id="225164"/>
    <lineage>
        <taxon>Eukaryota</taxon>
        <taxon>Metazoa</taxon>
        <taxon>Spiralia</taxon>
        <taxon>Lophotrochozoa</taxon>
        <taxon>Mollusca</taxon>
        <taxon>Gastropoda</taxon>
        <taxon>Patellogastropoda</taxon>
        <taxon>Lottioidea</taxon>
        <taxon>Lottiidae</taxon>
        <taxon>Lottia</taxon>
    </lineage>
</organism>
<dbReference type="InterPro" id="IPR016197">
    <property type="entry name" value="Chromo-like_dom_sf"/>
</dbReference>
<dbReference type="SUPFAM" id="SSF54160">
    <property type="entry name" value="Chromo domain-like"/>
    <property type="match status" value="1"/>
</dbReference>
<dbReference type="CTD" id="20233093"/>
<dbReference type="RefSeq" id="XP_009064047.1">
    <property type="nucleotide sequence ID" value="XM_009065799.1"/>
</dbReference>
<dbReference type="STRING" id="225164.V3ZWQ1"/>
<dbReference type="PANTHER" id="PTHR15856:SF51">
    <property type="entry name" value="MBD-R2"/>
    <property type="match status" value="1"/>
</dbReference>
<dbReference type="OMA" id="KWYTATI"/>
<dbReference type="GO" id="GO:0005634">
    <property type="term" value="C:nucleus"/>
    <property type="evidence" value="ECO:0007669"/>
    <property type="project" value="UniProtKB-SubCell"/>
</dbReference>
<evidence type="ECO:0000313" key="5">
    <source>
        <dbReference type="Proteomes" id="UP000030746"/>
    </source>
</evidence>
<comment type="subcellular location">
    <subcellularLocation>
        <location evidence="1">Nucleus</location>
    </subcellularLocation>
</comment>
<keyword evidence="3" id="KW-0539">Nucleus</keyword>
<dbReference type="Proteomes" id="UP000030746">
    <property type="component" value="Unassembled WGS sequence"/>
</dbReference>
<dbReference type="GO" id="GO:0044545">
    <property type="term" value="C:NSL complex"/>
    <property type="evidence" value="ECO:0007669"/>
    <property type="project" value="TreeGrafter"/>
</dbReference>
<accession>V3ZWQ1</accession>
<evidence type="ECO:0000313" key="4">
    <source>
        <dbReference type="EMBL" id="ESO85351.1"/>
    </source>
</evidence>
<dbReference type="InterPro" id="IPR004092">
    <property type="entry name" value="Mbt"/>
</dbReference>
<gene>
    <name evidence="4" type="ORF">LOTGIDRAFT_130625</name>
</gene>